<dbReference type="SUPFAM" id="SSF53756">
    <property type="entry name" value="UDP-Glycosyltransferase/glycogen phosphorylase"/>
    <property type="match status" value="1"/>
</dbReference>
<dbReference type="Pfam" id="PF13439">
    <property type="entry name" value="Glyco_transf_4"/>
    <property type="match status" value="1"/>
</dbReference>
<dbReference type="InterPro" id="IPR001296">
    <property type="entry name" value="Glyco_trans_1"/>
</dbReference>
<evidence type="ECO:0000259" key="1">
    <source>
        <dbReference type="Pfam" id="PF00534"/>
    </source>
</evidence>
<proteinExistence type="predicted"/>
<dbReference type="EMBL" id="CAFBLN010000009">
    <property type="protein sequence ID" value="CAB4863305.1"/>
    <property type="molecule type" value="Genomic_DNA"/>
</dbReference>
<dbReference type="PANTHER" id="PTHR45947:SF3">
    <property type="entry name" value="SULFOQUINOVOSYL TRANSFERASE SQD2"/>
    <property type="match status" value="1"/>
</dbReference>
<dbReference type="Gene3D" id="3.40.50.2000">
    <property type="entry name" value="Glycogen Phosphorylase B"/>
    <property type="match status" value="2"/>
</dbReference>
<evidence type="ECO:0000259" key="2">
    <source>
        <dbReference type="Pfam" id="PF13439"/>
    </source>
</evidence>
<dbReference type="InterPro" id="IPR028098">
    <property type="entry name" value="Glyco_trans_4-like_N"/>
</dbReference>
<dbReference type="Pfam" id="PF00534">
    <property type="entry name" value="Glycos_transf_1"/>
    <property type="match status" value="1"/>
</dbReference>
<dbReference type="GO" id="GO:0016757">
    <property type="term" value="F:glycosyltransferase activity"/>
    <property type="evidence" value="ECO:0007669"/>
    <property type="project" value="InterPro"/>
</dbReference>
<feature type="domain" description="Glycosyl transferase family 1" evidence="1">
    <location>
        <begin position="160"/>
        <end position="304"/>
    </location>
</feature>
<dbReference type="AlphaFoldDB" id="A0A6J7D2E9"/>
<evidence type="ECO:0000313" key="3">
    <source>
        <dbReference type="EMBL" id="CAB4863305.1"/>
    </source>
</evidence>
<dbReference type="CDD" id="cd03801">
    <property type="entry name" value="GT4_PimA-like"/>
    <property type="match status" value="1"/>
</dbReference>
<dbReference type="InterPro" id="IPR050194">
    <property type="entry name" value="Glycosyltransferase_grp1"/>
</dbReference>
<gene>
    <name evidence="3" type="ORF">UFOPK3381_00380</name>
</gene>
<reference evidence="3" key="1">
    <citation type="submission" date="2020-05" db="EMBL/GenBank/DDBJ databases">
        <authorList>
            <person name="Chiriac C."/>
            <person name="Salcher M."/>
            <person name="Ghai R."/>
            <person name="Kavagutti S V."/>
        </authorList>
    </citation>
    <scope>NUCLEOTIDE SEQUENCE</scope>
</reference>
<accession>A0A6J7D2E9</accession>
<protein>
    <submittedName>
        <fullName evidence="3">Unannotated protein</fullName>
    </submittedName>
</protein>
<dbReference type="PANTHER" id="PTHR45947">
    <property type="entry name" value="SULFOQUINOVOSYL TRANSFERASE SQD2"/>
    <property type="match status" value="1"/>
</dbReference>
<sequence>MTVYTMKWWDDAPPSGPISYEAISRRYAMYQGERRSILQAGMFALSTFKMLWKKYDVIEADQMPYLQLFPLRIVATLRRVPLVVTWHEVWGSEYWRAYLGRAGFIGSYIERLASKIPSVIAVVSEGSAERLRQMGVAPDKILVLPNALDRDELSRVMPSTMAPTILSVGRLVGHKRVDLTLRALQQIPGTTLGIIGTGPEYDRLIQLSKELGVAHRVTFFGNVADHGAVLGLVKGATVVSLPSEREGFGMAVAEALGLGTPVVSSNHSDNEAKNLISDGTTGSVIATGEVSELVAALNFWLTASLNKDTISNSFWNDHGELSWDSVATQYANIFKNAAQ</sequence>
<name>A0A6J7D2E9_9ZZZZ</name>
<feature type="domain" description="Glycosyltransferase subfamily 4-like N-terminal" evidence="2">
    <location>
        <begin position="37"/>
        <end position="151"/>
    </location>
</feature>
<organism evidence="3">
    <name type="scientific">freshwater metagenome</name>
    <dbReference type="NCBI Taxonomy" id="449393"/>
    <lineage>
        <taxon>unclassified sequences</taxon>
        <taxon>metagenomes</taxon>
        <taxon>ecological metagenomes</taxon>
    </lineage>
</organism>